<evidence type="ECO:0000256" key="2">
    <source>
        <dbReference type="SAM" id="Coils"/>
    </source>
</evidence>
<feature type="domain" description="KxDL" evidence="4">
    <location>
        <begin position="35"/>
        <end position="119"/>
    </location>
</feature>
<evidence type="ECO:0000313" key="6">
    <source>
        <dbReference type="Proteomes" id="UP000198287"/>
    </source>
</evidence>
<dbReference type="InterPro" id="IPR039843">
    <property type="entry name" value="KXD1-like"/>
</dbReference>
<feature type="region of interest" description="Disordered" evidence="3">
    <location>
        <begin position="118"/>
        <end position="188"/>
    </location>
</feature>
<dbReference type="OrthoDB" id="10258877at2759"/>
<feature type="coiled-coil region" evidence="2">
    <location>
        <begin position="76"/>
        <end position="110"/>
    </location>
</feature>
<dbReference type="Proteomes" id="UP000198287">
    <property type="component" value="Unassembled WGS sequence"/>
</dbReference>
<accession>A0A226EES2</accession>
<dbReference type="OMA" id="FKKHTAM"/>
<comment type="similarity">
    <text evidence="1">Belongs to the KXD1 family.</text>
</comment>
<evidence type="ECO:0000259" key="4">
    <source>
        <dbReference type="Pfam" id="PF10241"/>
    </source>
</evidence>
<dbReference type="GO" id="GO:0032418">
    <property type="term" value="P:lysosome localization"/>
    <property type="evidence" value="ECO:0007669"/>
    <property type="project" value="TreeGrafter"/>
</dbReference>
<keyword evidence="2" id="KW-0175">Coiled coil</keyword>
<feature type="compositionally biased region" description="Acidic residues" evidence="3">
    <location>
        <begin position="134"/>
        <end position="143"/>
    </location>
</feature>
<dbReference type="STRING" id="158441.A0A226EES2"/>
<evidence type="ECO:0000256" key="3">
    <source>
        <dbReference type="SAM" id="MobiDB-lite"/>
    </source>
</evidence>
<organism evidence="5 6">
    <name type="scientific">Folsomia candida</name>
    <name type="common">Springtail</name>
    <dbReference type="NCBI Taxonomy" id="158441"/>
    <lineage>
        <taxon>Eukaryota</taxon>
        <taxon>Metazoa</taxon>
        <taxon>Ecdysozoa</taxon>
        <taxon>Arthropoda</taxon>
        <taxon>Hexapoda</taxon>
        <taxon>Collembola</taxon>
        <taxon>Entomobryomorpha</taxon>
        <taxon>Isotomoidea</taxon>
        <taxon>Isotomidae</taxon>
        <taxon>Proisotominae</taxon>
        <taxon>Folsomia</taxon>
    </lineage>
</organism>
<keyword evidence="6" id="KW-1185">Reference proteome</keyword>
<feature type="compositionally biased region" description="Low complexity" evidence="3">
    <location>
        <begin position="149"/>
        <end position="165"/>
    </location>
</feature>
<name>A0A226EES2_FOLCA</name>
<gene>
    <name evidence="5" type="ORF">Fcan01_09802</name>
</gene>
<dbReference type="EMBL" id="LNIX01000004">
    <property type="protein sequence ID" value="OXA56042.1"/>
    <property type="molecule type" value="Genomic_DNA"/>
</dbReference>
<dbReference type="PANTHER" id="PTHR13511">
    <property type="entry name" value="KXDL MOTIF-CONTAINING PROTEIN 1"/>
    <property type="match status" value="1"/>
</dbReference>
<evidence type="ECO:0000256" key="1">
    <source>
        <dbReference type="ARBA" id="ARBA00005913"/>
    </source>
</evidence>
<dbReference type="AlphaFoldDB" id="A0A226EES2"/>
<evidence type="ECO:0000313" key="5">
    <source>
        <dbReference type="EMBL" id="OXA56042.1"/>
    </source>
</evidence>
<dbReference type="Pfam" id="PF10241">
    <property type="entry name" value="KxDL"/>
    <property type="match status" value="1"/>
</dbReference>
<comment type="caution">
    <text evidence="5">The sequence shown here is derived from an EMBL/GenBank/DDBJ whole genome shotgun (WGS) entry which is preliminary data.</text>
</comment>
<feature type="compositionally biased region" description="Basic and acidic residues" evidence="3">
    <location>
        <begin position="166"/>
        <end position="188"/>
    </location>
</feature>
<protein>
    <submittedName>
        <fullName evidence="5">KxDL motif-containing protein 1</fullName>
    </submittedName>
</protein>
<dbReference type="InterPro" id="IPR019371">
    <property type="entry name" value="KxDL_dom"/>
</dbReference>
<dbReference type="PANTHER" id="PTHR13511:SF0">
    <property type="entry name" value="KXDL MOTIF-CONTAINING PROTEIN 1"/>
    <property type="match status" value="1"/>
</dbReference>
<reference evidence="5 6" key="1">
    <citation type="submission" date="2015-12" db="EMBL/GenBank/DDBJ databases">
        <title>The genome of Folsomia candida.</title>
        <authorList>
            <person name="Faddeeva A."/>
            <person name="Derks M.F."/>
            <person name="Anvar Y."/>
            <person name="Smit S."/>
            <person name="Van Straalen N."/>
            <person name="Roelofs D."/>
        </authorList>
    </citation>
    <scope>NUCLEOTIDE SEQUENCE [LARGE SCALE GENOMIC DNA]</scope>
    <source>
        <strain evidence="5 6">VU population</strain>
        <tissue evidence="5">Whole body</tissue>
    </source>
</reference>
<sequence>MEENSPQHSRSDTGASPNVECFQNYTAPEVFVQGLAGMVNQQDTETIIRSQKYMLQRFEKTNEMLINCNQLSASRLQNASRDFKKHTAMLQEMKKDIDNIFRRIRNIKAKISQQYPEPYELAATAQRKEKSQQDDEDDEDEEVINFNPQIQTSTSSSISSIISSSHHQEARLDKSASIDIPKPKTSEV</sequence>
<proteinExistence type="inferred from homology"/>
<dbReference type="GO" id="GO:0099078">
    <property type="term" value="C:BORC complex"/>
    <property type="evidence" value="ECO:0007669"/>
    <property type="project" value="TreeGrafter"/>
</dbReference>